<dbReference type="Proteomes" id="UP000249046">
    <property type="component" value="Unassembled WGS sequence"/>
</dbReference>
<dbReference type="PANTHER" id="PTHR43798:SF33">
    <property type="entry name" value="HYDROLASE, PUTATIVE (AFU_ORTHOLOGUE AFUA_2G14860)-RELATED"/>
    <property type="match status" value="1"/>
</dbReference>
<protein>
    <submittedName>
        <fullName evidence="3">Alpha/beta hydrolase</fullName>
    </submittedName>
</protein>
<keyword evidence="1" id="KW-0732">Signal</keyword>
<dbReference type="GO" id="GO:0047372">
    <property type="term" value="F:monoacylglycerol lipase activity"/>
    <property type="evidence" value="ECO:0007669"/>
    <property type="project" value="TreeGrafter"/>
</dbReference>
<evidence type="ECO:0000313" key="3">
    <source>
        <dbReference type="EMBL" id="PZQ15449.1"/>
    </source>
</evidence>
<dbReference type="InterPro" id="IPR029058">
    <property type="entry name" value="AB_hydrolase_fold"/>
</dbReference>
<evidence type="ECO:0000259" key="2">
    <source>
        <dbReference type="Pfam" id="PF00561"/>
    </source>
</evidence>
<organism evidence="3 4">
    <name type="scientific">Rhodanobacter denitrificans</name>
    <dbReference type="NCBI Taxonomy" id="666685"/>
    <lineage>
        <taxon>Bacteria</taxon>
        <taxon>Pseudomonadati</taxon>
        <taxon>Pseudomonadota</taxon>
        <taxon>Gammaproteobacteria</taxon>
        <taxon>Lysobacterales</taxon>
        <taxon>Rhodanobacteraceae</taxon>
        <taxon>Rhodanobacter</taxon>
    </lineage>
</organism>
<feature type="signal peptide" evidence="1">
    <location>
        <begin position="1"/>
        <end position="30"/>
    </location>
</feature>
<comment type="caution">
    <text evidence="3">The sequence shown here is derived from an EMBL/GenBank/DDBJ whole genome shotgun (WGS) entry which is preliminary data.</text>
</comment>
<dbReference type="PANTHER" id="PTHR43798">
    <property type="entry name" value="MONOACYLGLYCEROL LIPASE"/>
    <property type="match status" value="1"/>
</dbReference>
<dbReference type="SUPFAM" id="SSF53474">
    <property type="entry name" value="alpha/beta-Hydrolases"/>
    <property type="match status" value="1"/>
</dbReference>
<keyword evidence="3" id="KW-0378">Hydrolase</keyword>
<dbReference type="GO" id="GO:0016020">
    <property type="term" value="C:membrane"/>
    <property type="evidence" value="ECO:0007669"/>
    <property type="project" value="TreeGrafter"/>
</dbReference>
<gene>
    <name evidence="3" type="ORF">DI564_08980</name>
</gene>
<dbReference type="InterPro" id="IPR000073">
    <property type="entry name" value="AB_hydrolase_1"/>
</dbReference>
<dbReference type="Pfam" id="PF00561">
    <property type="entry name" value="Abhydrolase_1"/>
    <property type="match status" value="1"/>
</dbReference>
<dbReference type="EMBL" id="QFPO01000006">
    <property type="protein sequence ID" value="PZQ15449.1"/>
    <property type="molecule type" value="Genomic_DNA"/>
</dbReference>
<reference evidence="3 4" key="1">
    <citation type="submission" date="2017-08" db="EMBL/GenBank/DDBJ databases">
        <title>Infants hospitalized years apart are colonized by the same room-sourced microbial strains.</title>
        <authorList>
            <person name="Brooks B."/>
            <person name="Olm M.R."/>
            <person name="Firek B.A."/>
            <person name="Baker R."/>
            <person name="Thomas B.C."/>
            <person name="Morowitz M.J."/>
            <person name="Banfield J.F."/>
        </authorList>
    </citation>
    <scope>NUCLEOTIDE SEQUENCE [LARGE SCALE GENOMIC DNA]</scope>
    <source>
        <strain evidence="3">S2_005_003_R2_42</strain>
    </source>
</reference>
<dbReference type="PRINTS" id="PR00111">
    <property type="entry name" value="ABHYDROLASE"/>
</dbReference>
<dbReference type="Gene3D" id="3.40.50.1820">
    <property type="entry name" value="alpha/beta hydrolase"/>
    <property type="match status" value="1"/>
</dbReference>
<dbReference type="InterPro" id="IPR050266">
    <property type="entry name" value="AB_hydrolase_sf"/>
</dbReference>
<feature type="chain" id="PRO_5015903029" evidence="1">
    <location>
        <begin position="31"/>
        <end position="338"/>
    </location>
</feature>
<feature type="domain" description="AB hydrolase-1" evidence="2">
    <location>
        <begin position="73"/>
        <end position="176"/>
    </location>
</feature>
<name>A0A2W5KHI6_9GAMM</name>
<proteinExistence type="predicted"/>
<evidence type="ECO:0000313" key="4">
    <source>
        <dbReference type="Proteomes" id="UP000249046"/>
    </source>
</evidence>
<dbReference type="GO" id="GO:0046464">
    <property type="term" value="P:acylglycerol catabolic process"/>
    <property type="evidence" value="ECO:0007669"/>
    <property type="project" value="TreeGrafter"/>
</dbReference>
<evidence type="ECO:0000256" key="1">
    <source>
        <dbReference type="SAM" id="SignalP"/>
    </source>
</evidence>
<sequence length="338" mass="36906">MRHSDRSSSRRRCAGAVLLAALALAPPAVAAAETEAPPLPAAETFRFESQRQTLAMRYRDVAPTAPANGRTAVLLHGKNFCADYWRETAATLARHGFRVIVPEQIGFCASDKPERYQFSLHQLAANTRALLDQLGVERAELVGHSMGGMLALRYALLHPQTTTRLVLVNPIGLEDWKAKGAPYRSIDAAYAAELKSSYDGIARYQRANYYDGDWKPAYEALARGLAAIYAGPDGKAYAWNAALTSDMIVTQPVVYEFERIAVPTTLIIGQRDRTAIGREGAPPAVAAALGDYPALGREAARRIPGARLIEMPGLGHLPQIEAPERFRVELLKAFEVAR</sequence>
<accession>A0A2W5KHI6</accession>
<dbReference type="AlphaFoldDB" id="A0A2W5KHI6"/>